<name>A0A178MNN1_9PROT</name>
<keyword evidence="3" id="KW-1185">Reference proteome</keyword>
<dbReference type="Gene3D" id="3.40.50.300">
    <property type="entry name" value="P-loop containing nucleotide triphosphate hydrolases"/>
    <property type="match status" value="1"/>
</dbReference>
<dbReference type="AlphaFoldDB" id="A0A178MNN1"/>
<organism evidence="2 3">
    <name type="scientific">Magnetospirillum moscoviense</name>
    <dbReference type="NCBI Taxonomy" id="1437059"/>
    <lineage>
        <taxon>Bacteria</taxon>
        <taxon>Pseudomonadati</taxon>
        <taxon>Pseudomonadota</taxon>
        <taxon>Alphaproteobacteria</taxon>
        <taxon>Rhodospirillales</taxon>
        <taxon>Rhodospirillaceae</taxon>
        <taxon>Magnetospirillum</taxon>
    </lineage>
</organism>
<comment type="caution">
    <text evidence="2">The sequence shown here is derived from an EMBL/GenBank/DDBJ whole genome shotgun (WGS) entry which is preliminary data.</text>
</comment>
<sequence length="99" mass="10414">MTTHAPTIAFSGTECLDIDVEVQIASGLPALINHFKGTQVLSRPIPRLEEDGGPLPDLRDVKGQETAKRALEVAAAGGHNLLMLGAITPAFCVGLRSLL</sequence>
<dbReference type="EMBL" id="LWQU01000146">
    <property type="protein sequence ID" value="OAN49564.1"/>
    <property type="molecule type" value="Genomic_DNA"/>
</dbReference>
<dbReference type="Pfam" id="PF01078">
    <property type="entry name" value="Mg_chelatase"/>
    <property type="match status" value="1"/>
</dbReference>
<dbReference type="Proteomes" id="UP000078543">
    <property type="component" value="Unassembled WGS sequence"/>
</dbReference>
<dbReference type="STRING" id="1437059.A6A05_13380"/>
<dbReference type="InterPro" id="IPR027417">
    <property type="entry name" value="P-loop_NTPase"/>
</dbReference>
<reference evidence="2 3" key="1">
    <citation type="submission" date="2016-04" db="EMBL/GenBank/DDBJ databases">
        <title>Draft genome sequence of freshwater magnetotactic bacteria Magnetospirillum marisnigri SP-1 and Magnetospirillum moscoviense BB-1.</title>
        <authorList>
            <person name="Koziaeva V."/>
            <person name="Dziuba M.V."/>
            <person name="Ivanov T.M."/>
            <person name="Kuznetsov B."/>
            <person name="Grouzdev D.S."/>
        </authorList>
    </citation>
    <scope>NUCLEOTIDE SEQUENCE [LARGE SCALE GENOMIC DNA]</scope>
    <source>
        <strain evidence="2 3">BB-1</strain>
    </source>
</reference>
<evidence type="ECO:0000259" key="1">
    <source>
        <dbReference type="Pfam" id="PF01078"/>
    </source>
</evidence>
<evidence type="ECO:0000313" key="3">
    <source>
        <dbReference type="Proteomes" id="UP000078543"/>
    </source>
</evidence>
<gene>
    <name evidence="2" type="ORF">A6A05_13380</name>
</gene>
<evidence type="ECO:0000313" key="2">
    <source>
        <dbReference type="EMBL" id="OAN49564.1"/>
    </source>
</evidence>
<accession>A0A178MNN1</accession>
<proteinExistence type="predicted"/>
<dbReference type="InterPro" id="IPR000523">
    <property type="entry name" value="Mg_chelatse_chII-like_cat_dom"/>
</dbReference>
<feature type="domain" description="Magnesium chelatase ChlI-like catalytic" evidence="1">
    <location>
        <begin position="57"/>
        <end position="86"/>
    </location>
</feature>
<protein>
    <recommendedName>
        <fullName evidence="1">Magnesium chelatase ChlI-like catalytic domain-containing protein</fullName>
    </recommendedName>
</protein>
<dbReference type="GO" id="GO:0005524">
    <property type="term" value="F:ATP binding"/>
    <property type="evidence" value="ECO:0007669"/>
    <property type="project" value="InterPro"/>
</dbReference>